<organism evidence="1 2">
    <name type="scientific">Culex pipiens pipiens</name>
    <name type="common">Northern house mosquito</name>
    <dbReference type="NCBI Taxonomy" id="38569"/>
    <lineage>
        <taxon>Eukaryota</taxon>
        <taxon>Metazoa</taxon>
        <taxon>Ecdysozoa</taxon>
        <taxon>Arthropoda</taxon>
        <taxon>Hexapoda</taxon>
        <taxon>Insecta</taxon>
        <taxon>Pterygota</taxon>
        <taxon>Neoptera</taxon>
        <taxon>Endopterygota</taxon>
        <taxon>Diptera</taxon>
        <taxon>Nematocera</taxon>
        <taxon>Culicoidea</taxon>
        <taxon>Culicidae</taxon>
        <taxon>Culicinae</taxon>
        <taxon>Culicini</taxon>
        <taxon>Culex</taxon>
        <taxon>Culex</taxon>
    </lineage>
</organism>
<feature type="non-terminal residue" evidence="1">
    <location>
        <position position="1"/>
    </location>
</feature>
<dbReference type="Proteomes" id="UP001562425">
    <property type="component" value="Unassembled WGS sequence"/>
</dbReference>
<name>A0ABD1DPN0_CULPP</name>
<proteinExistence type="predicted"/>
<dbReference type="Gene3D" id="3.80.10.10">
    <property type="entry name" value="Ribonuclease Inhibitor"/>
    <property type="match status" value="1"/>
</dbReference>
<protein>
    <submittedName>
        <fullName evidence="1">Uncharacterized protein</fullName>
    </submittedName>
</protein>
<gene>
    <name evidence="1" type="ORF">pipiens_020023</name>
</gene>
<reference evidence="1 2" key="1">
    <citation type="submission" date="2024-05" db="EMBL/GenBank/DDBJ databases">
        <title>Culex pipiens pipiens assembly and annotation.</title>
        <authorList>
            <person name="Alout H."/>
            <person name="Durand T."/>
        </authorList>
    </citation>
    <scope>NUCLEOTIDE SEQUENCE [LARGE SCALE GENOMIC DNA]</scope>
    <source>
        <strain evidence="1">HA-2024</strain>
        <tissue evidence="1">Whole body</tissue>
    </source>
</reference>
<evidence type="ECO:0000313" key="1">
    <source>
        <dbReference type="EMBL" id="KAL1401522.1"/>
    </source>
</evidence>
<sequence>KIHVLENRAIFTHRTFNFENVGIGNCNVSAPWIIQLVKLCPRIDYLYIDETCVDDATVEEICRLARRLRILCLHNCTITEVSVEHMVEHCSELRRLRVYPKETLSMVAYDRLRRAKNVEISHF</sequence>
<comment type="caution">
    <text evidence="1">The sequence shown here is derived from an EMBL/GenBank/DDBJ whole genome shotgun (WGS) entry which is preliminary data.</text>
</comment>
<dbReference type="InterPro" id="IPR032675">
    <property type="entry name" value="LRR_dom_sf"/>
</dbReference>
<dbReference type="AlphaFoldDB" id="A0ABD1DPN0"/>
<evidence type="ECO:0000313" key="2">
    <source>
        <dbReference type="Proteomes" id="UP001562425"/>
    </source>
</evidence>
<dbReference type="EMBL" id="JBEHCU010004624">
    <property type="protein sequence ID" value="KAL1401522.1"/>
    <property type="molecule type" value="Genomic_DNA"/>
</dbReference>
<dbReference type="SUPFAM" id="SSF52047">
    <property type="entry name" value="RNI-like"/>
    <property type="match status" value="1"/>
</dbReference>
<accession>A0ABD1DPN0</accession>
<keyword evidence="2" id="KW-1185">Reference proteome</keyword>